<evidence type="ECO:0000259" key="4">
    <source>
        <dbReference type="Pfam" id="PF00198"/>
    </source>
</evidence>
<dbReference type="InterPro" id="IPR001078">
    <property type="entry name" value="2-oxoacid_DH_actylTfrase"/>
</dbReference>
<proteinExistence type="predicted"/>
<dbReference type="SUPFAM" id="SSF52777">
    <property type="entry name" value="CoA-dependent acyltransferases"/>
    <property type="match status" value="1"/>
</dbReference>
<evidence type="ECO:0000313" key="5">
    <source>
        <dbReference type="EMBL" id="AVH55788.1"/>
    </source>
</evidence>
<keyword evidence="2" id="KW-0808">Transferase</keyword>
<dbReference type="InterPro" id="IPR050743">
    <property type="entry name" value="2-oxoacid_DH_E2_comp"/>
</dbReference>
<accession>A0ABN5HXI1</accession>
<dbReference type="Gene3D" id="3.30.559.10">
    <property type="entry name" value="Chloramphenicol acetyltransferase-like domain"/>
    <property type="match status" value="1"/>
</dbReference>
<gene>
    <name evidence="5" type="ORF">C4B68_08415</name>
</gene>
<dbReference type="Proteomes" id="UP000238413">
    <property type="component" value="Chromosome"/>
</dbReference>
<dbReference type="Pfam" id="PF00198">
    <property type="entry name" value="2-oxoacid_dh"/>
    <property type="match status" value="1"/>
</dbReference>
<evidence type="ECO:0000256" key="3">
    <source>
        <dbReference type="ARBA" id="ARBA00023315"/>
    </source>
</evidence>
<sequence length="252" mass="26976">MNAVASALPRARRGTWAFLGVARRTCHVHLLADVDATALVRARAEAPHLSYISFVAKAAADAVAAHPQAGALLLGGRLHPRLAVLDDIHVKILFDRTDDDGARCVMSGTVAAAQLLSVDEIQRRVDTYKNAPLSDDGPFRAALRLQRLPAPAARLLYGLALRDPKRRAQVQGTLSVTSVGHEPVRAVLPMISGPLGFGVGRIAETAVVRDHALAVAPAFTLSLAFDHRVLDGALASQVLAQVKRRLETWEIP</sequence>
<protein>
    <submittedName>
        <fullName evidence="5">Dehydrogenase</fullName>
    </submittedName>
</protein>
<dbReference type="RefSeq" id="WP_099498761.1">
    <property type="nucleotide sequence ID" value="NZ_CP026652.1"/>
</dbReference>
<evidence type="ECO:0000256" key="1">
    <source>
        <dbReference type="ARBA" id="ARBA00001938"/>
    </source>
</evidence>
<feature type="domain" description="2-oxoacid dehydrogenase acyltransferase catalytic" evidence="4">
    <location>
        <begin position="171"/>
        <end position="249"/>
    </location>
</feature>
<dbReference type="PANTHER" id="PTHR43178">
    <property type="entry name" value="DIHYDROLIPOAMIDE ACETYLTRANSFERASE COMPONENT OF PYRUVATE DEHYDROGENASE COMPLEX"/>
    <property type="match status" value="1"/>
</dbReference>
<organism evidence="5 6">
    <name type="scientific">Streptomyces dengpaensis</name>
    <dbReference type="NCBI Taxonomy" id="2049881"/>
    <lineage>
        <taxon>Bacteria</taxon>
        <taxon>Bacillati</taxon>
        <taxon>Actinomycetota</taxon>
        <taxon>Actinomycetes</taxon>
        <taxon>Kitasatosporales</taxon>
        <taxon>Streptomycetaceae</taxon>
        <taxon>Streptomyces</taxon>
    </lineage>
</organism>
<keyword evidence="3" id="KW-0012">Acyltransferase</keyword>
<dbReference type="InterPro" id="IPR023213">
    <property type="entry name" value="CAT-like_dom_sf"/>
</dbReference>
<name>A0ABN5HXI1_9ACTN</name>
<comment type="cofactor">
    <cofactor evidence="1">
        <name>(R)-lipoate</name>
        <dbReference type="ChEBI" id="CHEBI:83088"/>
    </cofactor>
</comment>
<keyword evidence="6" id="KW-1185">Reference proteome</keyword>
<evidence type="ECO:0000313" key="6">
    <source>
        <dbReference type="Proteomes" id="UP000238413"/>
    </source>
</evidence>
<reference evidence="5 6" key="1">
    <citation type="submission" date="2018-02" db="EMBL/GenBank/DDBJ databases">
        <title>Complete genome sequence of Streptomyces dengpaensis, the producer of angucyclines.</title>
        <authorList>
            <person name="Yumei L."/>
        </authorList>
    </citation>
    <scope>NUCLEOTIDE SEQUENCE [LARGE SCALE GENOMIC DNA]</scope>
    <source>
        <strain evidence="5 6">XZHG99</strain>
    </source>
</reference>
<evidence type="ECO:0000256" key="2">
    <source>
        <dbReference type="ARBA" id="ARBA00022679"/>
    </source>
</evidence>
<dbReference type="EMBL" id="CP026652">
    <property type="protein sequence ID" value="AVH55788.1"/>
    <property type="molecule type" value="Genomic_DNA"/>
</dbReference>
<dbReference type="PANTHER" id="PTHR43178:SF5">
    <property type="entry name" value="LIPOAMIDE ACYLTRANSFERASE COMPONENT OF BRANCHED-CHAIN ALPHA-KETO ACID DEHYDROGENASE COMPLEX, MITOCHONDRIAL"/>
    <property type="match status" value="1"/>
</dbReference>